<dbReference type="Proteomes" id="UP001165080">
    <property type="component" value="Unassembled WGS sequence"/>
</dbReference>
<evidence type="ECO:0000313" key="3">
    <source>
        <dbReference type="Proteomes" id="UP001165080"/>
    </source>
</evidence>
<name>A0A9W6BJC1_9CHLO</name>
<proteinExistence type="predicted"/>
<sequence>MSRPFGSGCIQAASPEPSGVAARAGPGAIDAMPPRRMELSPSESVAQSNVLGVRGPADAAAGAVRGLHQMQQCGGEARRAADFRGGGFGRQGGAWRRHAPGSRRDGYMGAGAEVARAPMGAARVHEDAAIATVNETKLVVVDAALYPHTLAAILHCKLRDRPPMIRWRLS</sequence>
<comment type="caution">
    <text evidence="2">The sequence shown here is derived from an EMBL/GenBank/DDBJ whole genome shotgun (WGS) entry which is preliminary data.</text>
</comment>
<protein>
    <submittedName>
        <fullName evidence="2">Uncharacterized protein</fullName>
    </submittedName>
</protein>
<evidence type="ECO:0000256" key="1">
    <source>
        <dbReference type="SAM" id="MobiDB-lite"/>
    </source>
</evidence>
<feature type="region of interest" description="Disordered" evidence="1">
    <location>
        <begin position="1"/>
        <end position="41"/>
    </location>
</feature>
<organism evidence="2 3">
    <name type="scientific">Pleodorina starrii</name>
    <dbReference type="NCBI Taxonomy" id="330485"/>
    <lineage>
        <taxon>Eukaryota</taxon>
        <taxon>Viridiplantae</taxon>
        <taxon>Chlorophyta</taxon>
        <taxon>core chlorophytes</taxon>
        <taxon>Chlorophyceae</taxon>
        <taxon>CS clade</taxon>
        <taxon>Chlamydomonadales</taxon>
        <taxon>Volvocaceae</taxon>
        <taxon>Pleodorina</taxon>
    </lineage>
</organism>
<reference evidence="2 3" key="1">
    <citation type="journal article" date="2023" name="Commun. Biol.">
        <title>Reorganization of the ancestral sex-determining regions during the evolution of trioecy in Pleodorina starrii.</title>
        <authorList>
            <person name="Takahashi K."/>
            <person name="Suzuki S."/>
            <person name="Kawai-Toyooka H."/>
            <person name="Yamamoto K."/>
            <person name="Hamaji T."/>
            <person name="Ootsuki R."/>
            <person name="Yamaguchi H."/>
            <person name="Kawachi M."/>
            <person name="Higashiyama T."/>
            <person name="Nozaki H."/>
        </authorList>
    </citation>
    <scope>NUCLEOTIDE SEQUENCE [LARGE SCALE GENOMIC DNA]</scope>
    <source>
        <strain evidence="2 3">NIES-4479</strain>
    </source>
</reference>
<dbReference type="AlphaFoldDB" id="A0A9W6BJC1"/>
<dbReference type="EMBL" id="BRXU01000007">
    <property type="protein sequence ID" value="GLC52883.1"/>
    <property type="molecule type" value="Genomic_DNA"/>
</dbReference>
<accession>A0A9W6BJC1</accession>
<evidence type="ECO:0000313" key="2">
    <source>
        <dbReference type="EMBL" id="GLC52883.1"/>
    </source>
</evidence>
<keyword evidence="3" id="KW-1185">Reference proteome</keyword>
<gene>
    <name evidence="2" type="primary">PLEST002484</name>
    <name evidence="2" type="ORF">PLESTB_000684300</name>
</gene>